<evidence type="ECO:0000256" key="5">
    <source>
        <dbReference type="ARBA" id="ARBA00022598"/>
    </source>
</evidence>
<dbReference type="CDD" id="cd00560">
    <property type="entry name" value="PanC"/>
    <property type="match status" value="1"/>
</dbReference>
<comment type="catalytic activity">
    <reaction evidence="11">
        <text>(R)-pantoate + beta-alanine + ATP = (R)-pantothenate + AMP + diphosphate + H(+)</text>
        <dbReference type="Rhea" id="RHEA:10912"/>
        <dbReference type="ChEBI" id="CHEBI:15378"/>
        <dbReference type="ChEBI" id="CHEBI:15980"/>
        <dbReference type="ChEBI" id="CHEBI:29032"/>
        <dbReference type="ChEBI" id="CHEBI:30616"/>
        <dbReference type="ChEBI" id="CHEBI:33019"/>
        <dbReference type="ChEBI" id="CHEBI:57966"/>
        <dbReference type="ChEBI" id="CHEBI:456215"/>
        <dbReference type="EC" id="6.3.2.1"/>
    </reaction>
</comment>
<proteinExistence type="inferred from homology"/>
<dbReference type="FunFam" id="3.40.50.620:FF:000013">
    <property type="entry name" value="Pantothenate synthetase"/>
    <property type="match status" value="1"/>
</dbReference>
<dbReference type="Pfam" id="PF02569">
    <property type="entry name" value="Pantoate_ligase"/>
    <property type="match status" value="1"/>
</dbReference>
<organism evidence="12 13">
    <name type="scientific">Ephemerocybe angulata</name>
    <dbReference type="NCBI Taxonomy" id="980116"/>
    <lineage>
        <taxon>Eukaryota</taxon>
        <taxon>Fungi</taxon>
        <taxon>Dikarya</taxon>
        <taxon>Basidiomycota</taxon>
        <taxon>Agaricomycotina</taxon>
        <taxon>Agaricomycetes</taxon>
        <taxon>Agaricomycetidae</taxon>
        <taxon>Agaricales</taxon>
        <taxon>Agaricineae</taxon>
        <taxon>Psathyrellaceae</taxon>
        <taxon>Ephemerocybe</taxon>
    </lineage>
</organism>
<evidence type="ECO:0000256" key="3">
    <source>
        <dbReference type="ARBA" id="ARBA00012219"/>
    </source>
</evidence>
<dbReference type="GO" id="GO:0005524">
    <property type="term" value="F:ATP binding"/>
    <property type="evidence" value="ECO:0007669"/>
    <property type="project" value="UniProtKB-KW"/>
</dbReference>
<dbReference type="GO" id="GO:0004592">
    <property type="term" value="F:pantoate-beta-alanine ligase activity"/>
    <property type="evidence" value="ECO:0007669"/>
    <property type="project" value="UniProtKB-EC"/>
</dbReference>
<evidence type="ECO:0000256" key="1">
    <source>
        <dbReference type="ARBA" id="ARBA00004990"/>
    </source>
</evidence>
<protein>
    <recommendedName>
        <fullName evidence="4">Pantoate--beta-alanine ligase</fullName>
        <ecNumber evidence="3">6.3.2.1</ecNumber>
    </recommendedName>
    <alternativeName>
        <fullName evidence="10">Pantoate-activating enzyme</fullName>
    </alternativeName>
    <alternativeName>
        <fullName evidence="9">Pantothenate synthetase</fullName>
    </alternativeName>
</protein>
<dbReference type="InterPro" id="IPR014729">
    <property type="entry name" value="Rossmann-like_a/b/a_fold"/>
</dbReference>
<dbReference type="EMBL" id="JACGCI010000009">
    <property type="protein sequence ID" value="KAF6761754.1"/>
    <property type="molecule type" value="Genomic_DNA"/>
</dbReference>
<dbReference type="Gene3D" id="3.30.1300.10">
    <property type="entry name" value="Pantoate-beta-alanine ligase, C-terminal domain"/>
    <property type="match status" value="1"/>
</dbReference>
<keyword evidence="8" id="KW-0067">ATP-binding</keyword>
<dbReference type="NCBIfam" id="TIGR00125">
    <property type="entry name" value="cyt_tran_rel"/>
    <property type="match status" value="1"/>
</dbReference>
<comment type="similarity">
    <text evidence="2">Belongs to the pantothenate synthetase family.</text>
</comment>
<evidence type="ECO:0000256" key="11">
    <source>
        <dbReference type="ARBA" id="ARBA00048258"/>
    </source>
</evidence>
<evidence type="ECO:0000256" key="6">
    <source>
        <dbReference type="ARBA" id="ARBA00022655"/>
    </source>
</evidence>
<evidence type="ECO:0000256" key="7">
    <source>
        <dbReference type="ARBA" id="ARBA00022741"/>
    </source>
</evidence>
<dbReference type="OrthoDB" id="2020436at2759"/>
<gene>
    <name evidence="12" type="ORF">DFP72DRAFT_629908</name>
</gene>
<dbReference type="HAMAP" id="MF_00158">
    <property type="entry name" value="PanC"/>
    <property type="match status" value="1"/>
</dbReference>
<keyword evidence="13" id="KW-1185">Reference proteome</keyword>
<dbReference type="PANTHER" id="PTHR21299">
    <property type="entry name" value="CYTIDYLATE KINASE/PANTOATE-BETA-ALANINE LIGASE"/>
    <property type="match status" value="1"/>
</dbReference>
<dbReference type="InterPro" id="IPR003721">
    <property type="entry name" value="Pantoate_ligase"/>
</dbReference>
<keyword evidence="7" id="KW-0547">Nucleotide-binding</keyword>
<evidence type="ECO:0000313" key="13">
    <source>
        <dbReference type="Proteomes" id="UP000521943"/>
    </source>
</evidence>
<accession>A0A8H6IAX0</accession>
<dbReference type="NCBIfam" id="TIGR00018">
    <property type="entry name" value="panC"/>
    <property type="match status" value="1"/>
</dbReference>
<comment type="caution">
    <text evidence="12">The sequence shown here is derived from an EMBL/GenBank/DDBJ whole genome shotgun (WGS) entry which is preliminary data.</text>
</comment>
<keyword evidence="6" id="KW-0566">Pantothenate biosynthesis</keyword>
<evidence type="ECO:0000256" key="2">
    <source>
        <dbReference type="ARBA" id="ARBA00009256"/>
    </source>
</evidence>
<keyword evidence="5" id="KW-0436">Ligase</keyword>
<evidence type="ECO:0000313" key="12">
    <source>
        <dbReference type="EMBL" id="KAF6761754.1"/>
    </source>
</evidence>
<evidence type="ECO:0000256" key="10">
    <source>
        <dbReference type="ARBA" id="ARBA00032806"/>
    </source>
</evidence>
<dbReference type="GO" id="GO:0015940">
    <property type="term" value="P:pantothenate biosynthetic process"/>
    <property type="evidence" value="ECO:0007669"/>
    <property type="project" value="UniProtKB-UniPathway"/>
</dbReference>
<dbReference type="InterPro" id="IPR042176">
    <property type="entry name" value="Pantoate_ligase_C"/>
</dbReference>
<dbReference type="Proteomes" id="UP000521943">
    <property type="component" value="Unassembled WGS sequence"/>
</dbReference>
<evidence type="ECO:0000256" key="8">
    <source>
        <dbReference type="ARBA" id="ARBA00022840"/>
    </source>
</evidence>
<dbReference type="EC" id="6.3.2.1" evidence="3"/>
<dbReference type="Gene3D" id="3.40.50.620">
    <property type="entry name" value="HUPs"/>
    <property type="match status" value="1"/>
</dbReference>
<dbReference type="AlphaFoldDB" id="A0A8H6IAX0"/>
<reference evidence="12 13" key="1">
    <citation type="submission" date="2020-07" db="EMBL/GenBank/DDBJ databases">
        <title>Comparative genomics of pyrophilous fungi reveals a link between fire events and developmental genes.</title>
        <authorList>
            <consortium name="DOE Joint Genome Institute"/>
            <person name="Steindorff A.S."/>
            <person name="Carver A."/>
            <person name="Calhoun S."/>
            <person name="Stillman K."/>
            <person name="Liu H."/>
            <person name="Lipzen A."/>
            <person name="Pangilinan J."/>
            <person name="Labutti K."/>
            <person name="Bruns T.D."/>
            <person name="Grigoriev I.V."/>
        </authorList>
    </citation>
    <scope>NUCLEOTIDE SEQUENCE [LARGE SCALE GENOMIC DNA]</scope>
    <source>
        <strain evidence="12 13">CBS 144469</strain>
    </source>
</reference>
<comment type="pathway">
    <text evidence="1">Cofactor biosynthesis; (R)-pantothenate biosynthesis; (R)-pantothenate from (R)-pantoate and beta-alanine: step 1/1.</text>
</comment>
<dbReference type="PANTHER" id="PTHR21299:SF1">
    <property type="entry name" value="PANTOATE--BETA-ALANINE LIGASE"/>
    <property type="match status" value="1"/>
</dbReference>
<dbReference type="InterPro" id="IPR004821">
    <property type="entry name" value="Cyt_trans-like"/>
</dbReference>
<name>A0A8H6IAX0_9AGAR</name>
<evidence type="ECO:0000256" key="9">
    <source>
        <dbReference type="ARBA" id="ARBA00029902"/>
    </source>
</evidence>
<evidence type="ECO:0000256" key="4">
    <source>
        <dbReference type="ARBA" id="ARBA00015647"/>
    </source>
</evidence>
<sequence>MATTSSNSTSHLPESKIPIFTTVASYREWREKALRNGQSVGFVPTMGALHEGHLSLVRRSLSENDLTVVSIFVNPAQFAPHEDLSSYPRTLPGDLKLLEEQNAQSSIEGPNSCEVRYPAAVFVPSVQEMYPLGIVQNVSEQKGTFIEVKGFSHQMEGQTRPTFFRGVATVVTKLFNVIQPTNAYFGQKDIQQALLLKRMVTDLLMAYPTPQNLHIIPTTRDPTTGLALSSRNLYLTTAGRQVAPTLRQALVAAAEAWSEGYTKEESIAKAKAVVEENRKEASEKGLEVELQLDYIEMNDSKTFDVLDPEAKESKGNVVILSGALYVDKTRLIDNILLGNTTGILG</sequence>
<dbReference type="UniPathway" id="UPA00028">
    <property type="reaction ID" value="UER00005"/>
</dbReference>
<dbReference type="SUPFAM" id="SSF52374">
    <property type="entry name" value="Nucleotidylyl transferase"/>
    <property type="match status" value="1"/>
</dbReference>